<dbReference type="Pfam" id="PF08666">
    <property type="entry name" value="SAF"/>
    <property type="match status" value="1"/>
</dbReference>
<reference evidence="2 3" key="1">
    <citation type="submission" date="2017-06" db="EMBL/GenBank/DDBJ databases">
        <authorList>
            <person name="Kim H.J."/>
            <person name="Triplett B.A."/>
        </authorList>
    </citation>
    <scope>NUCLEOTIDE SEQUENCE [LARGE SCALE GENOMIC DNA]</scope>
    <source>
        <strain evidence="2 3">SCA</strain>
    </source>
</reference>
<dbReference type="InterPro" id="IPR013132">
    <property type="entry name" value="PseI/NeuA/B-like_N"/>
</dbReference>
<protein>
    <submittedName>
        <fullName evidence="2">N-acetylneuraminate synthase</fullName>
    </submittedName>
</protein>
<dbReference type="Gene3D" id="3.90.1210.10">
    <property type="entry name" value="Antifreeze-like/N-acetylneuraminic acid synthase C-terminal domain"/>
    <property type="match status" value="1"/>
</dbReference>
<keyword evidence="3" id="KW-1185">Reference proteome</keyword>
<dbReference type="InterPro" id="IPR013785">
    <property type="entry name" value="Aldolase_TIM"/>
</dbReference>
<evidence type="ECO:0000313" key="3">
    <source>
        <dbReference type="Proteomes" id="UP000198304"/>
    </source>
</evidence>
<dbReference type="SUPFAM" id="SSF51569">
    <property type="entry name" value="Aldolase"/>
    <property type="match status" value="1"/>
</dbReference>
<name>A0A239JB39_9FIRM</name>
<organism evidence="2 3">
    <name type="scientific">Anaerovirgula multivorans</name>
    <dbReference type="NCBI Taxonomy" id="312168"/>
    <lineage>
        <taxon>Bacteria</taxon>
        <taxon>Bacillati</taxon>
        <taxon>Bacillota</taxon>
        <taxon>Clostridia</taxon>
        <taxon>Peptostreptococcales</taxon>
        <taxon>Natronincolaceae</taxon>
        <taxon>Anaerovirgula</taxon>
    </lineage>
</organism>
<proteinExistence type="predicted"/>
<dbReference type="GO" id="GO:0047444">
    <property type="term" value="F:N-acylneuraminate-9-phosphate synthase activity"/>
    <property type="evidence" value="ECO:0007669"/>
    <property type="project" value="TreeGrafter"/>
</dbReference>
<dbReference type="InterPro" id="IPR036732">
    <property type="entry name" value="AFP_Neu5c_C_sf"/>
</dbReference>
<evidence type="ECO:0000259" key="1">
    <source>
        <dbReference type="PROSITE" id="PS50844"/>
    </source>
</evidence>
<dbReference type="InterPro" id="IPR057736">
    <property type="entry name" value="SAF_PseI/NeuA/NeuB"/>
</dbReference>
<feature type="domain" description="AFP-like" evidence="1">
    <location>
        <begin position="310"/>
        <end position="361"/>
    </location>
</feature>
<dbReference type="EMBL" id="FZOJ01000034">
    <property type="protein sequence ID" value="SNT02698.1"/>
    <property type="molecule type" value="Genomic_DNA"/>
</dbReference>
<dbReference type="Proteomes" id="UP000198304">
    <property type="component" value="Unassembled WGS sequence"/>
</dbReference>
<dbReference type="PANTHER" id="PTHR42966:SF1">
    <property type="entry name" value="SIALIC ACID SYNTHASE"/>
    <property type="match status" value="1"/>
</dbReference>
<sequence length="361" mass="40260">MNSNVFIIAEVGVNHNGSLEMAKKLIDIAGEAGVDAVKFQTFKSYQVMLPHTPKAVYQTKNTDIKETQYEMVKKLELSHQMHFILKEYCLRQHIQFLSTPFDLDSLDFLVHILHLPIIKMASGEITNAPLLLKAASCGKKIILSTGMSTLGDIEEALGVLAFGYIEGKKKNTIPSRESFKKAYYSELGQKFLHKNMTLLHCTTEYPAPFKESNLRVLKTLRQCFGLPVGFSDHTLGIALPLAAVALGAIVIEKHITLDRNLPGPDHRASLEPRELLQMVQGIRQIEEALGNPYKKPGPSELKNQKVARKSIVAACNIQKGELFTEENLTVKRPGEGLSPLQFWDLIGKIAPKSYLENEVII</sequence>
<dbReference type="CDD" id="cd11615">
    <property type="entry name" value="SAF_NeuB_like"/>
    <property type="match status" value="1"/>
</dbReference>
<evidence type="ECO:0000313" key="2">
    <source>
        <dbReference type="EMBL" id="SNT02698.1"/>
    </source>
</evidence>
<dbReference type="AlphaFoldDB" id="A0A239JB39"/>
<dbReference type="PANTHER" id="PTHR42966">
    <property type="entry name" value="N-ACETYLNEURAMINATE SYNTHASE"/>
    <property type="match status" value="1"/>
</dbReference>
<dbReference type="Pfam" id="PF03102">
    <property type="entry name" value="NeuB"/>
    <property type="match status" value="1"/>
</dbReference>
<dbReference type="InterPro" id="IPR051690">
    <property type="entry name" value="PseI-like"/>
</dbReference>
<dbReference type="InterPro" id="IPR013974">
    <property type="entry name" value="SAF"/>
</dbReference>
<dbReference type="OrthoDB" id="9814210at2"/>
<accession>A0A239JB39</accession>
<dbReference type="Gene3D" id="3.20.20.70">
    <property type="entry name" value="Aldolase class I"/>
    <property type="match status" value="1"/>
</dbReference>
<dbReference type="InterPro" id="IPR006190">
    <property type="entry name" value="SAF_AFP_Neu5Ac"/>
</dbReference>
<dbReference type="PROSITE" id="PS50844">
    <property type="entry name" value="AFP_LIKE"/>
    <property type="match status" value="1"/>
</dbReference>
<dbReference type="InterPro" id="IPR020007">
    <property type="entry name" value="NeuB/NeuA"/>
</dbReference>
<dbReference type="GO" id="GO:0016051">
    <property type="term" value="P:carbohydrate biosynthetic process"/>
    <property type="evidence" value="ECO:0007669"/>
    <property type="project" value="InterPro"/>
</dbReference>
<gene>
    <name evidence="2" type="ORF">SAMN05446037_103422</name>
</gene>
<dbReference type="SUPFAM" id="SSF51269">
    <property type="entry name" value="AFP III-like domain"/>
    <property type="match status" value="1"/>
</dbReference>
<dbReference type="RefSeq" id="WP_089284914.1">
    <property type="nucleotide sequence ID" value="NZ_FZOJ01000034.1"/>
</dbReference>
<dbReference type="NCBIfam" id="TIGR03569">
    <property type="entry name" value="NeuB_NnaB"/>
    <property type="match status" value="1"/>
</dbReference>